<dbReference type="GO" id="GO:0005886">
    <property type="term" value="C:plasma membrane"/>
    <property type="evidence" value="ECO:0007669"/>
    <property type="project" value="TreeGrafter"/>
</dbReference>
<dbReference type="AlphaFoldDB" id="A0AAJ7CCZ8"/>
<feature type="region of interest" description="Disordered" evidence="3">
    <location>
        <begin position="1"/>
        <end position="44"/>
    </location>
</feature>
<keyword evidence="2" id="KW-0449">Lipoprotein</keyword>
<keyword evidence="2" id="KW-0564">Palmitate</keyword>
<feature type="compositionally biased region" description="Polar residues" evidence="3">
    <location>
        <begin position="1"/>
        <end position="19"/>
    </location>
</feature>
<protein>
    <recommendedName>
        <fullName evidence="2">Phospholipid scramblase</fullName>
    </recommendedName>
</protein>
<sequence length="297" mass="33211">MSERTVNATGQAQEFTPTASPRADNEAPGPKNERQEDDSVDPPIFTTNTIIISQPQPQELNEASRRRPIPVNTSGWVSTPRSQLSALRGTDFLGSVEQLEIQEIVQLSTLLSKSNPGNQYRVRVPRAETIFLASEVSGEWQRDILGSSRGFTLNLLDPTGELAFTFKKNVSWGCLPCALHKMTVVCNDTIGSIEQNCTFISSSFTVYDESRKIVCYIYGPNVFSCCMYKDAQFQIISADSTHQIASVMHHWDHFALDYTLLLTVPANMKVKVKALLLGATFLMEYLYFQHLKNSSSR</sequence>
<comment type="cofactor">
    <cofactor evidence="2">
        <name>Ca(2+)</name>
        <dbReference type="ChEBI" id="CHEBI:29108"/>
    </cofactor>
</comment>
<evidence type="ECO:0000313" key="4">
    <source>
        <dbReference type="Proteomes" id="UP000694920"/>
    </source>
</evidence>
<dbReference type="GO" id="GO:0017128">
    <property type="term" value="F:phospholipid scramblase activity"/>
    <property type="evidence" value="ECO:0007669"/>
    <property type="project" value="InterPro"/>
</dbReference>
<name>A0AAJ7CCZ8_CEPCN</name>
<comment type="similarity">
    <text evidence="1 2">Belongs to the phospholipid scramblase family.</text>
</comment>
<organism evidence="4 5">
    <name type="scientific">Cephus cinctus</name>
    <name type="common">Wheat stem sawfly</name>
    <dbReference type="NCBI Taxonomy" id="211228"/>
    <lineage>
        <taxon>Eukaryota</taxon>
        <taxon>Metazoa</taxon>
        <taxon>Ecdysozoa</taxon>
        <taxon>Arthropoda</taxon>
        <taxon>Hexapoda</taxon>
        <taxon>Insecta</taxon>
        <taxon>Pterygota</taxon>
        <taxon>Neoptera</taxon>
        <taxon>Endopterygota</taxon>
        <taxon>Hymenoptera</taxon>
        <taxon>Cephoidea</taxon>
        <taxon>Cephidae</taxon>
        <taxon>Cephus</taxon>
    </lineage>
</organism>
<keyword evidence="4" id="KW-1185">Reference proteome</keyword>
<evidence type="ECO:0000313" key="5">
    <source>
        <dbReference type="RefSeq" id="XP_015606965.1"/>
    </source>
</evidence>
<evidence type="ECO:0000256" key="2">
    <source>
        <dbReference type="RuleBase" id="RU363116"/>
    </source>
</evidence>
<dbReference type="PANTHER" id="PTHR23248:SF4">
    <property type="entry name" value="PHOSPHOLIPID SCRAMBLASE"/>
    <property type="match status" value="1"/>
</dbReference>
<accession>A0AAJ7CCZ8</accession>
<dbReference type="GeneID" id="107273364"/>
<proteinExistence type="inferred from homology"/>
<reference evidence="5" key="1">
    <citation type="submission" date="2025-08" db="UniProtKB">
        <authorList>
            <consortium name="RefSeq"/>
        </authorList>
    </citation>
    <scope>IDENTIFICATION</scope>
</reference>
<dbReference type="Proteomes" id="UP000694920">
    <property type="component" value="Unplaced"/>
</dbReference>
<dbReference type="RefSeq" id="XP_015606965.1">
    <property type="nucleotide sequence ID" value="XM_015751479.2"/>
</dbReference>
<evidence type="ECO:0000256" key="1">
    <source>
        <dbReference type="ARBA" id="ARBA00005350"/>
    </source>
</evidence>
<dbReference type="KEGG" id="ccin:107273364"/>
<comment type="function">
    <text evidence="2">May mediate accelerated ATP-independent bidirectional transbilayer migration of phospholipids upon binding calcium ions that results in a loss of phospholipid asymmetry in the plasma membrane.</text>
</comment>
<keyword evidence="2" id="KW-0106">Calcium</keyword>
<gene>
    <name evidence="5" type="primary">LOC107273364</name>
</gene>
<dbReference type="PANTHER" id="PTHR23248">
    <property type="entry name" value="PHOSPHOLIPID SCRAMBLASE-RELATED"/>
    <property type="match status" value="1"/>
</dbReference>
<evidence type="ECO:0000256" key="3">
    <source>
        <dbReference type="SAM" id="MobiDB-lite"/>
    </source>
</evidence>
<dbReference type="Pfam" id="PF03803">
    <property type="entry name" value="Scramblase"/>
    <property type="match status" value="1"/>
</dbReference>
<dbReference type="InterPro" id="IPR005552">
    <property type="entry name" value="Scramblase"/>
</dbReference>